<dbReference type="NCBIfam" id="TIGR03543">
    <property type="entry name" value="divI1A_rptt_fam"/>
    <property type="match status" value="1"/>
</dbReference>
<organism evidence="2 3">
    <name type="scientific">Bifidobacterium margollesii</name>
    <dbReference type="NCBI Taxonomy" id="2020964"/>
    <lineage>
        <taxon>Bacteria</taxon>
        <taxon>Bacillati</taxon>
        <taxon>Actinomycetota</taxon>
        <taxon>Actinomycetes</taxon>
        <taxon>Bifidobacteriales</taxon>
        <taxon>Bifidobacteriaceae</taxon>
        <taxon>Bifidobacterium</taxon>
    </lineage>
</organism>
<comment type="caution">
    <text evidence="2">The sequence shown here is derived from an EMBL/GenBank/DDBJ whole genome shotgun (WGS) entry which is preliminary data.</text>
</comment>
<evidence type="ECO:0008006" key="4">
    <source>
        <dbReference type="Google" id="ProtNLM"/>
    </source>
</evidence>
<evidence type="ECO:0000313" key="3">
    <source>
        <dbReference type="Proteomes" id="UP000235050"/>
    </source>
</evidence>
<dbReference type="RefSeq" id="WP_101615478.1">
    <property type="nucleotide sequence ID" value="NZ_NMWU01000008.1"/>
</dbReference>
<dbReference type="Proteomes" id="UP000235050">
    <property type="component" value="Unassembled WGS sequence"/>
</dbReference>
<gene>
    <name evidence="2" type="ORF">Uis1B_0615</name>
</gene>
<dbReference type="OrthoDB" id="3480096at2"/>
<dbReference type="NCBIfam" id="TIGR03544">
    <property type="entry name" value="DivI1A_domain"/>
    <property type="match status" value="1"/>
</dbReference>
<feature type="region of interest" description="Disordered" evidence="1">
    <location>
        <begin position="481"/>
        <end position="502"/>
    </location>
</feature>
<evidence type="ECO:0000256" key="1">
    <source>
        <dbReference type="SAM" id="MobiDB-lite"/>
    </source>
</evidence>
<dbReference type="InterPro" id="IPR019932">
    <property type="entry name" value="CHP03543"/>
</dbReference>
<name>A0A2N5JBN8_9BIFI</name>
<reference evidence="2 3" key="1">
    <citation type="submission" date="2017-07" db="EMBL/GenBank/DDBJ databases">
        <title>Bifidobacterium novel species.</title>
        <authorList>
            <person name="Lugli G.A."/>
            <person name="Milani C."/>
            <person name="Duranti S."/>
            <person name="Mangifesta M."/>
        </authorList>
    </citation>
    <scope>NUCLEOTIDE SEQUENCE [LARGE SCALE GENOMIC DNA]</scope>
    <source>
        <strain evidence="3">Uis1B</strain>
    </source>
</reference>
<protein>
    <recommendedName>
        <fullName evidence="4">Cell division protein DivIVA</fullName>
    </recommendedName>
</protein>
<proteinExistence type="predicted"/>
<dbReference type="AlphaFoldDB" id="A0A2N5JBN8"/>
<keyword evidence="3" id="KW-1185">Reference proteome</keyword>
<sequence>MAQQPVSERTGASLARAGKRKLGYDVAQVDSFLERAHHLYEDDEPKMTQEDIQNVSFAVEKNGYVIAQVDAALNRLEKAVVDKQTQWDVSSYGRVAWRADTERLAHSLYSRAERPARERFSDGLEKRPSYDRKQVDRLIDQLVGKIKRDLGESGDAPSEAQRKADAELGSTRVSNIIFTQRTGRKGYSERQVDAYLNRAVQVLSRLESFARLEGPLSQVTSQGDEVDGTGAETAVADAKSAGFTSADSADSPAVAVPTMPMNTQNFGDSPAASVPPAPTAPITPVERIHDASQPQVDAFADGEMAPAAIPPAARRRTVSSQHDRSFYDLRKAESEIFNNAAPTATVAGPAAKVSGSLEGLVNASADSAAAPAVSDDHDSRTVNLAEPTVDLSAARTHTPVVRAPAPAVEPHVTPVAAPESVEPHVAPVVDRGIPTGDGGSPTENDGGPAKGSVFDAKDEADDYFAALLDTSSMPAVDFHIPNLTFPSVDDDLDDHDRNGKQA</sequence>
<dbReference type="EMBL" id="NMWU01000008">
    <property type="protein sequence ID" value="PLS31623.1"/>
    <property type="molecule type" value="Genomic_DNA"/>
</dbReference>
<evidence type="ECO:0000313" key="2">
    <source>
        <dbReference type="EMBL" id="PLS31623.1"/>
    </source>
</evidence>
<feature type="region of interest" description="Disordered" evidence="1">
    <location>
        <begin position="430"/>
        <end position="455"/>
    </location>
</feature>
<accession>A0A2N5JBN8</accession>
<feature type="region of interest" description="Disordered" evidence="1">
    <location>
        <begin position="1"/>
        <end position="21"/>
    </location>
</feature>
<dbReference type="InterPro" id="IPR019933">
    <property type="entry name" value="DivIVA_domain"/>
</dbReference>